<dbReference type="OrthoDB" id="10676419at2759"/>
<dbReference type="AlphaFoldDB" id="A0A427XIG7"/>
<evidence type="ECO:0000313" key="1">
    <source>
        <dbReference type="EMBL" id="RSH78626.1"/>
    </source>
</evidence>
<gene>
    <name evidence="1" type="ORF">EHS24_002355</name>
</gene>
<comment type="caution">
    <text evidence="1">The sequence shown here is derived from an EMBL/GenBank/DDBJ whole genome shotgun (WGS) entry which is preliminary data.</text>
</comment>
<dbReference type="GeneID" id="39586898"/>
<reference evidence="1 2" key="1">
    <citation type="submission" date="2018-11" db="EMBL/GenBank/DDBJ databases">
        <title>Genome sequence of Apiotrichum porosum DSM 27194.</title>
        <authorList>
            <person name="Aliyu H."/>
            <person name="Gorte O."/>
            <person name="Ochsenreither K."/>
        </authorList>
    </citation>
    <scope>NUCLEOTIDE SEQUENCE [LARGE SCALE GENOMIC DNA]</scope>
    <source>
        <strain evidence="1 2">DSM 27194</strain>
    </source>
</reference>
<evidence type="ECO:0008006" key="3">
    <source>
        <dbReference type="Google" id="ProtNLM"/>
    </source>
</evidence>
<keyword evidence="2" id="KW-1185">Reference proteome</keyword>
<evidence type="ECO:0000313" key="2">
    <source>
        <dbReference type="Proteomes" id="UP000279236"/>
    </source>
</evidence>
<protein>
    <recommendedName>
        <fullName evidence="3">F-box domain-containing protein</fullName>
    </recommendedName>
</protein>
<dbReference type="Proteomes" id="UP000279236">
    <property type="component" value="Unassembled WGS sequence"/>
</dbReference>
<dbReference type="RefSeq" id="XP_028473773.1">
    <property type="nucleotide sequence ID" value="XM_028618095.1"/>
</dbReference>
<organism evidence="1 2">
    <name type="scientific">Apiotrichum porosum</name>
    <dbReference type="NCBI Taxonomy" id="105984"/>
    <lineage>
        <taxon>Eukaryota</taxon>
        <taxon>Fungi</taxon>
        <taxon>Dikarya</taxon>
        <taxon>Basidiomycota</taxon>
        <taxon>Agaricomycotina</taxon>
        <taxon>Tremellomycetes</taxon>
        <taxon>Trichosporonales</taxon>
        <taxon>Trichosporonaceae</taxon>
        <taxon>Apiotrichum</taxon>
    </lineage>
</organism>
<dbReference type="EMBL" id="RSCE01000012">
    <property type="protein sequence ID" value="RSH78626.1"/>
    <property type="molecule type" value="Genomic_DNA"/>
</dbReference>
<proteinExistence type="predicted"/>
<sequence>MAPIHQIDHRFYSHILELIISFLPYPSLLTFRAIARSYRDKIDKNLFRHIRIQAIDHTRAVQQAFAPFSHLPLVPPSGFTPAGPKSTWSTEQNCLYTLANDSAQRKLRLTSAVDVIEWCRINSCPDLEYFAHHLQQVPIQRARHGTMRASFIESRATAEWVDVSPPASGAWTALRLDLPKNNQAPFVLHLLINTAPASRLQRYKQIFLCGRDENVPYTHFVVVFEPYFDSSVDPPGVGGQRRELSFLEFIFDRISLFLLGDTQVTFVGLEQVDPYILGFDLAPGIEAVASIKEAIMDNVRSSLATVPRKHKKTREKALTRVSFMTRAEWDAQPKTLLDERIP</sequence>
<accession>A0A427XIG7</accession>
<name>A0A427XIG7_9TREE</name>